<evidence type="ECO:0000259" key="8">
    <source>
        <dbReference type="Pfam" id="PF22898"/>
    </source>
</evidence>
<dbReference type="InterPro" id="IPR055073">
    <property type="entry name" value="NOMO1-like_9th"/>
</dbReference>
<feature type="chain" id="PRO_5036046479" evidence="7">
    <location>
        <begin position="23"/>
        <end position="1176"/>
    </location>
</feature>
<feature type="domain" description="NOMO-like ninth beta-sandwich" evidence="9">
    <location>
        <begin position="753"/>
        <end position="821"/>
    </location>
</feature>
<dbReference type="Pfam" id="PF23192">
    <property type="entry name" value="NOMO_12th"/>
    <property type="match status" value="1"/>
</dbReference>
<evidence type="ECO:0000256" key="3">
    <source>
        <dbReference type="ARBA" id="ARBA00022729"/>
    </source>
</evidence>
<dbReference type="InterPro" id="IPR056319">
    <property type="entry name" value="NOMO_7th"/>
</dbReference>
<dbReference type="AlphaFoldDB" id="A0A2P2I1N0"/>
<dbReference type="Gene3D" id="2.60.40.10">
    <property type="entry name" value="Immunoglobulins"/>
    <property type="match status" value="1"/>
</dbReference>
<comment type="subcellular location">
    <subcellularLocation>
        <location evidence="1">Endoplasmic reticulum membrane</location>
        <topology evidence="1">Single-pass type I membrane protein</topology>
    </subcellularLocation>
</comment>
<feature type="domain" description="NOMO-like N-terminal beta-sandwich" evidence="8">
    <location>
        <begin position="29"/>
        <end position="113"/>
    </location>
</feature>
<dbReference type="InterPro" id="IPR056190">
    <property type="entry name" value="NOMO_5th"/>
</dbReference>
<dbReference type="Pfam" id="PF22902">
    <property type="entry name" value="NOMO1-like_9th"/>
    <property type="match status" value="1"/>
</dbReference>
<dbReference type="EMBL" id="IACF01002229">
    <property type="protein sequence ID" value="LAB67891.1"/>
    <property type="molecule type" value="mRNA"/>
</dbReference>
<keyword evidence="2" id="KW-0812">Transmembrane</keyword>
<evidence type="ECO:0000256" key="4">
    <source>
        <dbReference type="ARBA" id="ARBA00022824"/>
    </source>
</evidence>
<protein>
    <submittedName>
        <fullName evidence="14">Nodal modulator 3-like</fullName>
    </submittedName>
</protein>
<dbReference type="InterPro" id="IPR055074">
    <property type="entry name" value="NOMO1-3_2nd"/>
</dbReference>
<keyword evidence="6" id="KW-0472">Membrane</keyword>
<dbReference type="PANTHER" id="PTHR23303">
    <property type="entry name" value="CARBOXYPEPTIDASE REGULATORY REGION-CONTAINING"/>
    <property type="match status" value="1"/>
</dbReference>
<feature type="domain" description="NOMO seventh transthyretin-like" evidence="11">
    <location>
        <begin position="591"/>
        <end position="662"/>
    </location>
</feature>
<evidence type="ECO:0000256" key="5">
    <source>
        <dbReference type="ARBA" id="ARBA00022989"/>
    </source>
</evidence>
<feature type="domain" description="NOMO C-terminal transthyretin-like" evidence="12">
    <location>
        <begin position="1008"/>
        <end position="1100"/>
    </location>
</feature>
<dbReference type="Pfam" id="PF22898">
    <property type="entry name" value="NOMO1-like_1st"/>
    <property type="match status" value="1"/>
</dbReference>
<keyword evidence="4" id="KW-0256">Endoplasmic reticulum</keyword>
<evidence type="ECO:0000256" key="1">
    <source>
        <dbReference type="ARBA" id="ARBA00004115"/>
    </source>
</evidence>
<evidence type="ECO:0000259" key="12">
    <source>
        <dbReference type="Pfam" id="PF23192"/>
    </source>
</evidence>
<dbReference type="InterPro" id="IPR051417">
    <property type="entry name" value="SDr/BOS_complex"/>
</dbReference>
<evidence type="ECO:0000313" key="14">
    <source>
        <dbReference type="EMBL" id="LAB67891.1"/>
    </source>
</evidence>
<keyword evidence="5" id="KW-1133">Transmembrane helix</keyword>
<evidence type="ECO:0000259" key="11">
    <source>
        <dbReference type="Pfam" id="PF23141"/>
    </source>
</evidence>
<dbReference type="Pfam" id="PF13620">
    <property type="entry name" value="CarboxypepD_reg"/>
    <property type="match status" value="1"/>
</dbReference>
<proteinExistence type="evidence at transcript level"/>
<dbReference type="InterPro" id="IPR056191">
    <property type="entry name" value="NOMO_12th"/>
</dbReference>
<evidence type="ECO:0000259" key="10">
    <source>
        <dbReference type="Pfam" id="PF22904"/>
    </source>
</evidence>
<dbReference type="InterPro" id="IPR055075">
    <property type="entry name" value="NOMO-like_N"/>
</dbReference>
<dbReference type="SUPFAM" id="SSF49478">
    <property type="entry name" value="Cna protein B-type domain"/>
    <property type="match status" value="2"/>
</dbReference>
<feature type="domain" description="NOMO fifth transthyretin-like" evidence="13">
    <location>
        <begin position="413"/>
        <end position="495"/>
    </location>
</feature>
<evidence type="ECO:0000256" key="6">
    <source>
        <dbReference type="ARBA" id="ARBA00023136"/>
    </source>
</evidence>
<evidence type="ECO:0000259" key="13">
    <source>
        <dbReference type="Pfam" id="PF23194"/>
    </source>
</evidence>
<dbReference type="InterPro" id="IPR013783">
    <property type="entry name" value="Ig-like_fold"/>
</dbReference>
<reference evidence="14" key="2">
    <citation type="journal article" date="2018" name="Biosci. Biotechnol. Biochem.">
        <title>Polysaccharide hydrolase of the hadal zone amphipods Hirondellea gigas.</title>
        <authorList>
            <person name="Kobayashi H."/>
            <person name="Nagahama T."/>
            <person name="Arai W."/>
            <person name="Sasagawa Y."/>
            <person name="Umeda M."/>
            <person name="Hayashi T."/>
            <person name="Nikaido I."/>
            <person name="Watanabe H."/>
            <person name="Oguri K."/>
            <person name="Kitazato H."/>
            <person name="Fujioka K."/>
            <person name="Kido Y."/>
            <person name="Takami H."/>
        </authorList>
    </citation>
    <scope>NUCLEOTIDE SEQUENCE</scope>
    <source>
        <tissue evidence="14">Whole body</tissue>
    </source>
</reference>
<evidence type="ECO:0000313" key="15">
    <source>
        <dbReference type="EMBL" id="LAC21630.1"/>
    </source>
</evidence>
<name>A0A2P2I1N0_9CRUS</name>
<accession>A0A2P2I1N0</accession>
<dbReference type="Gene3D" id="2.60.40.1120">
    <property type="entry name" value="Carboxypeptidase-like, regulatory domain"/>
    <property type="match status" value="2"/>
</dbReference>
<dbReference type="Pfam" id="PF23194">
    <property type="entry name" value="NOMO_5th"/>
    <property type="match status" value="1"/>
</dbReference>
<feature type="domain" description="NOMO second beta-sandwich" evidence="10">
    <location>
        <begin position="115"/>
        <end position="204"/>
    </location>
</feature>
<dbReference type="InterPro" id="IPR013784">
    <property type="entry name" value="Carb-bd-like_fold"/>
</dbReference>
<dbReference type="GO" id="GO:0005789">
    <property type="term" value="C:endoplasmic reticulum membrane"/>
    <property type="evidence" value="ECO:0007669"/>
    <property type="project" value="UniProtKB-SubCell"/>
</dbReference>
<dbReference type="SUPFAM" id="SSF117074">
    <property type="entry name" value="Hypothetical protein PA1324"/>
    <property type="match status" value="1"/>
</dbReference>
<dbReference type="Pfam" id="PF22904">
    <property type="entry name" value="NOMO1-like_2nd"/>
    <property type="match status" value="1"/>
</dbReference>
<reference evidence="15" key="1">
    <citation type="submission" date="2017-11" db="EMBL/GenBank/DDBJ databases">
        <title>The sensing device of the deep-sea amphipod.</title>
        <authorList>
            <person name="Kobayashi H."/>
            <person name="Nagahama T."/>
            <person name="Arai W."/>
            <person name="Sasagawa Y."/>
            <person name="Umeda M."/>
            <person name="Hayashi T."/>
            <person name="Nikaido I."/>
            <person name="Watanabe H."/>
            <person name="Oguri K."/>
            <person name="Kitazato H."/>
            <person name="Fujioka K."/>
            <person name="Kido Y."/>
            <person name="Takami H."/>
        </authorList>
    </citation>
    <scope>NUCLEOTIDE SEQUENCE</scope>
    <source>
        <tissue evidence="15">Whole body</tissue>
    </source>
</reference>
<keyword evidence="3 7" id="KW-0732">Signal</keyword>
<dbReference type="PANTHER" id="PTHR23303:SF14">
    <property type="entry name" value="BOS COMPLEX SUBUNIT NOMO1-RELATED"/>
    <property type="match status" value="1"/>
</dbReference>
<sequence length="1176" mass="127182">MKCFMNLLSVLLLLLSSTNVRSDDVQGCGGYVKSDVEINFAQVGIKLYTAQGSLKYETECAPNDGYYFMPVYDKGKYVIKVAPPPGWSVEPTEVAVTLDGETDACSMKEDINFHFKGFAVMGQVSSSGGGNREGPAGVEVSLHRGSVLVQSRQSGEQGHFVFTPLAAGTYTVSVTHPNWNFISRTSTVSISDQNGEVSAGSLVVRGYGVTGTVLGEGTHGVAGVVVLMRVTSDQDTIPEHYKKYSPGCKTELPEGYTISATADSGTALCYAVTDSKGLYSFTDIVPGQYSLSAHHHTPLTTFVMLPDAVPVTVGHDDAGVKQTFKLYGFSVHGRVLKNAGGAGVAGATVVLVKTSQTATTASDGSYVINNVKTGKYTITVAADALEFSSTIVSVSAASPTVAAIMPSHYSCCFRVVLDRAADAGHTAWAVLVSGSVGESSSVLTGKDGRGCLMLPLGDYRVTVQLTSQQQDQGIRFGPPEHVLSVSGPATKELVFSQFLGEVRATVTCLEDCPLTALTLLLRATDGTARSATAAAGGNKLKTAIATWKEVVPGKYQVQLQKEDWCWSQNSIQIEVNTENVEVSFFQSGYLLTLTSSHEITLPYSVQGSKSSSGTVEVQKGTTKTCLSIPGVYTFTPDSCHKFSSSSYKWESAEPSLVSLVATHHTVTASVQASQPGDFKLLVAHQDESSTVLKPKQSYPNNVYLFELLVKEKEQITFTPQSADNLFQYQPTSFPLTVESNCMSDVVLFKAEKALFIDGKVTPAVAGVEITVEAEDQRHVFVTDKDGKYKAGPLDNSLDYTIKASLTGYTLKEIDTDGNFEALKLAEVIVDIQDEDEKSLSSVVVSMSGGKSYRQNSLTRDDGVISFNSLLPGEYFLRFAMKEYNFQPATKMVTVEQGATIKINVSGVRVAYSAIGESMSLTGVLEPDVAVEARGVGERCSQYQEEAVSDAGGVFRIRGLLPKCEYNISLKTGEGFNKHIERMLPASTRVKVEKQDIIGLRLVVLRYFNQMDVVGTVDAPKEHLHTISIKVYREDVSDSPVHTVKITNHPFFMLPPMIADGKTYTLHLESTLSLMQYTYRTTEVSFTADSSFKHLKLNFRPTMRTLDAEMNRNTMAGLLLAIIVIAMMANYQKIAPGIEWCAEIISNMLANRAAAGHQGPVFSDNVKRARAKARKMS</sequence>
<dbReference type="SUPFAM" id="SSF49452">
    <property type="entry name" value="Starch-binding domain-like"/>
    <property type="match status" value="1"/>
</dbReference>
<feature type="signal peptide" evidence="7">
    <location>
        <begin position="1"/>
        <end position="22"/>
    </location>
</feature>
<evidence type="ECO:0000259" key="9">
    <source>
        <dbReference type="Pfam" id="PF22902"/>
    </source>
</evidence>
<evidence type="ECO:0000256" key="2">
    <source>
        <dbReference type="ARBA" id="ARBA00022692"/>
    </source>
</evidence>
<organism evidence="14">
    <name type="scientific">Hirondellea gigas</name>
    <dbReference type="NCBI Taxonomy" id="1518452"/>
    <lineage>
        <taxon>Eukaryota</taxon>
        <taxon>Metazoa</taxon>
        <taxon>Ecdysozoa</taxon>
        <taxon>Arthropoda</taxon>
        <taxon>Crustacea</taxon>
        <taxon>Multicrustacea</taxon>
        <taxon>Malacostraca</taxon>
        <taxon>Eumalacostraca</taxon>
        <taxon>Peracarida</taxon>
        <taxon>Amphipoda</taxon>
        <taxon>Amphilochidea</taxon>
        <taxon>Lysianassida</taxon>
        <taxon>Lysianassidira</taxon>
        <taxon>Lysianassoidea</taxon>
        <taxon>Lysianassidae</taxon>
        <taxon>Hirondellea</taxon>
    </lineage>
</organism>
<evidence type="ECO:0000256" key="7">
    <source>
        <dbReference type="SAM" id="SignalP"/>
    </source>
</evidence>
<dbReference type="Pfam" id="PF23141">
    <property type="entry name" value="Ig_NOMO"/>
    <property type="match status" value="1"/>
</dbReference>
<dbReference type="GO" id="GO:0030246">
    <property type="term" value="F:carbohydrate binding"/>
    <property type="evidence" value="ECO:0007669"/>
    <property type="project" value="InterPro"/>
</dbReference>
<dbReference type="EMBL" id="IACT01002346">
    <property type="protein sequence ID" value="LAC21630.1"/>
    <property type="molecule type" value="mRNA"/>
</dbReference>